<dbReference type="AlphaFoldDB" id="A0A7C8I7R4"/>
<feature type="compositionally biased region" description="Pro residues" evidence="1">
    <location>
        <begin position="54"/>
        <end position="67"/>
    </location>
</feature>
<protein>
    <submittedName>
        <fullName evidence="2">Uncharacterized protein</fullName>
    </submittedName>
</protein>
<keyword evidence="3" id="KW-1185">Reference proteome</keyword>
<accession>A0A7C8I7R4</accession>
<feature type="compositionally biased region" description="Polar residues" evidence="1">
    <location>
        <begin position="74"/>
        <end position="85"/>
    </location>
</feature>
<evidence type="ECO:0000313" key="2">
    <source>
        <dbReference type="EMBL" id="KAF2869433.1"/>
    </source>
</evidence>
<sequence length="183" mass="19242">MPPPPRPSNRTCRRSQNHPITDLDLKPDGKSYYTLCHVCRGKAATATASKRTGPTPPPHPGPPPRTPSPGFLQPTGSSLARSRSSIDLRTTAGGLVVIGSSSTLSSVPPSSATVGRFSGRAPASSPRLPTTLSGLSRLPRGFGSTPSRAPIPTFLPRGQHSDDSPTTAAARRQIVNTQRTHRT</sequence>
<reference evidence="2 3" key="1">
    <citation type="submission" date="2020-01" db="EMBL/GenBank/DDBJ databases">
        <authorList>
            <consortium name="DOE Joint Genome Institute"/>
            <person name="Haridas S."/>
            <person name="Albert R."/>
            <person name="Binder M."/>
            <person name="Bloem J."/>
            <person name="Labutti K."/>
            <person name="Salamov A."/>
            <person name="Andreopoulos B."/>
            <person name="Baker S.E."/>
            <person name="Barry K."/>
            <person name="Bills G."/>
            <person name="Bluhm B.H."/>
            <person name="Cannon C."/>
            <person name="Castanera R."/>
            <person name="Culley D.E."/>
            <person name="Daum C."/>
            <person name="Ezra D."/>
            <person name="Gonzalez J.B."/>
            <person name="Henrissat B."/>
            <person name="Kuo A."/>
            <person name="Liang C."/>
            <person name="Lipzen A."/>
            <person name="Lutzoni F."/>
            <person name="Magnuson J."/>
            <person name="Mondo S."/>
            <person name="Nolan M."/>
            <person name="Ohm R."/>
            <person name="Pangilinan J."/>
            <person name="Park H.-J.H."/>
            <person name="Ramirez L."/>
            <person name="Alfaro M."/>
            <person name="Sun H."/>
            <person name="Tritt A."/>
            <person name="Yoshinaga Y."/>
            <person name="Zwiers L.-H.L."/>
            <person name="Turgeon B.G."/>
            <person name="Goodwin S.B."/>
            <person name="Spatafora J.W."/>
            <person name="Crous P.W."/>
            <person name="Grigoriev I.V."/>
        </authorList>
    </citation>
    <scope>NUCLEOTIDE SEQUENCE [LARGE SCALE GENOMIC DNA]</scope>
    <source>
        <strain evidence="2 3">CBS 611.86</strain>
    </source>
</reference>
<feature type="compositionally biased region" description="Polar residues" evidence="1">
    <location>
        <begin position="174"/>
        <end position="183"/>
    </location>
</feature>
<evidence type="ECO:0000256" key="1">
    <source>
        <dbReference type="SAM" id="MobiDB-lite"/>
    </source>
</evidence>
<proteinExistence type="predicted"/>
<gene>
    <name evidence="2" type="ORF">BDV95DRAFT_99773</name>
</gene>
<name>A0A7C8I7R4_9PLEO</name>
<comment type="caution">
    <text evidence="2">The sequence shown here is derived from an EMBL/GenBank/DDBJ whole genome shotgun (WGS) entry which is preliminary data.</text>
</comment>
<dbReference type="EMBL" id="JAADJZ010000016">
    <property type="protein sequence ID" value="KAF2869433.1"/>
    <property type="molecule type" value="Genomic_DNA"/>
</dbReference>
<organism evidence="2 3">
    <name type="scientific">Massariosphaeria phaeospora</name>
    <dbReference type="NCBI Taxonomy" id="100035"/>
    <lineage>
        <taxon>Eukaryota</taxon>
        <taxon>Fungi</taxon>
        <taxon>Dikarya</taxon>
        <taxon>Ascomycota</taxon>
        <taxon>Pezizomycotina</taxon>
        <taxon>Dothideomycetes</taxon>
        <taxon>Pleosporomycetidae</taxon>
        <taxon>Pleosporales</taxon>
        <taxon>Pleosporales incertae sedis</taxon>
        <taxon>Massariosphaeria</taxon>
    </lineage>
</organism>
<evidence type="ECO:0000313" key="3">
    <source>
        <dbReference type="Proteomes" id="UP000481861"/>
    </source>
</evidence>
<feature type="compositionally biased region" description="Low complexity" evidence="1">
    <location>
        <begin position="100"/>
        <end position="114"/>
    </location>
</feature>
<dbReference type="Proteomes" id="UP000481861">
    <property type="component" value="Unassembled WGS sequence"/>
</dbReference>
<feature type="region of interest" description="Disordered" evidence="1">
    <location>
        <begin position="44"/>
        <end position="85"/>
    </location>
</feature>
<feature type="region of interest" description="Disordered" evidence="1">
    <location>
        <begin position="100"/>
        <end position="183"/>
    </location>
</feature>
<feature type="region of interest" description="Disordered" evidence="1">
    <location>
        <begin position="1"/>
        <end position="29"/>
    </location>
</feature>